<dbReference type="InParanoid" id="A0A2K1QLX1"/>
<evidence type="ECO:0000256" key="1">
    <source>
        <dbReference type="SAM" id="MobiDB-lite"/>
    </source>
</evidence>
<keyword evidence="3" id="KW-1185">Reference proteome</keyword>
<comment type="caution">
    <text evidence="2">The sequence shown here is derived from an EMBL/GenBank/DDBJ whole genome shotgun (WGS) entry which is preliminary data.</text>
</comment>
<name>A0A2K1QLX1_9PEZI</name>
<proteinExistence type="predicted"/>
<dbReference type="EMBL" id="NKHZ01000065">
    <property type="protein sequence ID" value="PNS15870.1"/>
    <property type="molecule type" value="Genomic_DNA"/>
</dbReference>
<protein>
    <submittedName>
        <fullName evidence="2">Choline transport protein</fullName>
    </submittedName>
</protein>
<feature type="compositionally biased region" description="Gly residues" evidence="1">
    <location>
        <begin position="52"/>
        <end position="68"/>
    </location>
</feature>
<feature type="compositionally biased region" description="Pro residues" evidence="1">
    <location>
        <begin position="37"/>
        <end position="50"/>
    </location>
</feature>
<feature type="region of interest" description="Disordered" evidence="1">
    <location>
        <begin position="1"/>
        <end position="103"/>
    </location>
</feature>
<reference evidence="2 3" key="1">
    <citation type="submission" date="2017-06" db="EMBL/GenBank/DDBJ databases">
        <title>Draft genome sequence of a variant of Elsinoe murrayae.</title>
        <authorList>
            <person name="Cheng Q."/>
        </authorList>
    </citation>
    <scope>NUCLEOTIDE SEQUENCE [LARGE SCALE GENOMIC DNA]</scope>
    <source>
        <strain evidence="2 3">CQ-2017a</strain>
    </source>
</reference>
<evidence type="ECO:0000313" key="3">
    <source>
        <dbReference type="Proteomes" id="UP000243797"/>
    </source>
</evidence>
<gene>
    <name evidence="2" type="ORF">CAC42_7976</name>
</gene>
<dbReference type="AlphaFoldDB" id="A0A2K1QLX1"/>
<evidence type="ECO:0000313" key="2">
    <source>
        <dbReference type="EMBL" id="PNS15870.1"/>
    </source>
</evidence>
<feature type="compositionally biased region" description="Acidic residues" evidence="1">
    <location>
        <begin position="69"/>
        <end position="83"/>
    </location>
</feature>
<sequence>MKKPAPHLTEPKPTTAGSLTLGGPTATDLPRPSSSPVAPPQPTTAPPNVPAPGGGGGQPGKGDLPAGGDGDDQGDSPPDEPGESEPGTGGTGSGASDPGWPFPPFTAILPPVVVVGGTATLTPGSPATTIAGHVISFAPGSPCLGSGSGSGSAPDSQPSQAPTPSDPTIIIDSISIPLRSLPSSLVTGPPALRTLITPLTPTPDTFPPHPVPALIVGTRTLLAGSGPMTVGNGVMALISDPGRPDAVAVVMDGRTMALEEVERAVATGMSDLRALVVRTTRVVGAAGAGTTEAAVRG</sequence>
<dbReference type="Proteomes" id="UP000243797">
    <property type="component" value="Unassembled WGS sequence"/>
</dbReference>
<organism evidence="2 3">
    <name type="scientific">Sphaceloma murrayae</name>
    <dbReference type="NCBI Taxonomy" id="2082308"/>
    <lineage>
        <taxon>Eukaryota</taxon>
        <taxon>Fungi</taxon>
        <taxon>Dikarya</taxon>
        <taxon>Ascomycota</taxon>
        <taxon>Pezizomycotina</taxon>
        <taxon>Dothideomycetes</taxon>
        <taxon>Dothideomycetidae</taxon>
        <taxon>Myriangiales</taxon>
        <taxon>Elsinoaceae</taxon>
        <taxon>Sphaceloma</taxon>
    </lineage>
</organism>
<accession>A0A2K1QLX1</accession>
<feature type="region of interest" description="Disordered" evidence="1">
    <location>
        <begin position="145"/>
        <end position="168"/>
    </location>
</feature>